<proteinExistence type="predicted"/>
<organism evidence="3 4">
    <name type="scientific">Acinetobacter faecalis</name>
    <dbReference type="NCBI Taxonomy" id="2665161"/>
    <lineage>
        <taxon>Bacteria</taxon>
        <taxon>Pseudomonadati</taxon>
        <taxon>Pseudomonadota</taxon>
        <taxon>Gammaproteobacteria</taxon>
        <taxon>Moraxellales</taxon>
        <taxon>Moraxellaceae</taxon>
        <taxon>Acinetobacter</taxon>
    </lineage>
</organism>
<keyword evidence="1" id="KW-0472">Membrane</keyword>
<evidence type="ECO:0000313" key="4">
    <source>
        <dbReference type="Proteomes" id="UP000473854"/>
    </source>
</evidence>
<feature type="transmembrane region" description="Helical" evidence="1">
    <location>
        <begin position="105"/>
        <end position="128"/>
    </location>
</feature>
<feature type="transmembrane region" description="Helical" evidence="1">
    <location>
        <begin position="12"/>
        <end position="45"/>
    </location>
</feature>
<reference evidence="2 5" key="3">
    <citation type="journal article" date="2024" name="Syst. Appl. Microbiol.">
        <title>Evidence for the occurrence of Acinetobacter faecalis in cattle feces and its emended description.</title>
        <authorList>
            <person name="Kyselkova M."/>
            <person name="Xanthopoulou K."/>
            <person name="Shestivska V."/>
            <person name="Spanelova P."/>
            <person name="Maixnerova M."/>
            <person name="Higgins P.G."/>
            <person name="Nemec A."/>
        </authorList>
    </citation>
    <scope>NUCLEOTIDE SEQUENCE [LARGE SCALE GENOMIC DNA]</scope>
    <source>
        <strain evidence="2 5">ANC 7225</strain>
    </source>
</reference>
<protein>
    <submittedName>
        <fullName evidence="2">ABZJ_00895 family protein</fullName>
    </submittedName>
</protein>
<reference evidence="3 4" key="1">
    <citation type="submission" date="2019-11" db="EMBL/GenBank/DDBJ databases">
        <authorList>
            <person name="An D."/>
        </authorList>
    </citation>
    <scope>NUCLEOTIDE SEQUENCE [LARGE SCALE GENOMIC DNA]</scope>
    <source>
        <strain evidence="3 4">YIM 103518</strain>
    </source>
</reference>
<dbReference type="Proteomes" id="UP000473854">
    <property type="component" value="Unassembled WGS sequence"/>
</dbReference>
<keyword evidence="1" id="KW-0812">Transmembrane</keyword>
<dbReference type="RefSeq" id="WP_154772297.1">
    <property type="nucleotide sequence ID" value="NZ_JAXHPE010000007.1"/>
</dbReference>
<gene>
    <name evidence="3" type="ORF">GIX10_04295</name>
    <name evidence="2" type="ORF">SKM48_04615</name>
</gene>
<evidence type="ECO:0000313" key="5">
    <source>
        <dbReference type="Proteomes" id="UP001284094"/>
    </source>
</evidence>
<accession>A0A6L6GD93</accession>
<dbReference type="AlphaFoldDB" id="A0A6L6GD93"/>
<reference evidence="2" key="2">
    <citation type="submission" date="2023-11" db="EMBL/GenBank/DDBJ databases">
        <authorList>
            <person name="Kyselkova M."/>
            <person name="Xanthopoulou K."/>
            <person name="Shestivska V."/>
            <person name="Spanelova P."/>
            <person name="Maixnerova M."/>
            <person name="Higgins P.G."/>
            <person name="Nemec A."/>
        </authorList>
    </citation>
    <scope>NUCLEOTIDE SEQUENCE</scope>
    <source>
        <strain evidence="2">ANC 7225</strain>
    </source>
</reference>
<evidence type="ECO:0000313" key="2">
    <source>
        <dbReference type="EMBL" id="MDY6550053.1"/>
    </source>
</evidence>
<dbReference type="Proteomes" id="UP001284094">
    <property type="component" value="Unassembled WGS sequence"/>
</dbReference>
<dbReference type="NCBIfam" id="NF038216">
    <property type="entry name" value="ABZJ_00895_fam"/>
    <property type="match status" value="1"/>
</dbReference>
<comment type="caution">
    <text evidence="3">The sequence shown here is derived from an EMBL/GenBank/DDBJ whole genome shotgun (WGS) entry which is preliminary data.</text>
</comment>
<evidence type="ECO:0000256" key="1">
    <source>
        <dbReference type="SAM" id="Phobius"/>
    </source>
</evidence>
<name>A0A6L6GD93_9GAMM</name>
<dbReference type="EMBL" id="JAXHPO010000014">
    <property type="protein sequence ID" value="MDY6550053.1"/>
    <property type="molecule type" value="Genomic_DNA"/>
</dbReference>
<evidence type="ECO:0000313" key="3">
    <source>
        <dbReference type="EMBL" id="MTD10673.1"/>
    </source>
</evidence>
<dbReference type="InterPro" id="IPR047730">
    <property type="entry name" value="ABZJ_00895-like"/>
</dbReference>
<sequence length="137" mass="15082">MAYYLKHFAAVYSIALVLATTILIFVLNLGGITLLPALIASAFICARKFVKKELRLPLPEEKIQLVWGSSAVALIIGSFFIFFLILMNPNAEEILKSADNAGLVLAAVVMLCLVALHGAIFHIAYGWYAKHTYQNLK</sequence>
<keyword evidence="1" id="KW-1133">Transmembrane helix</keyword>
<dbReference type="EMBL" id="WLYL01000009">
    <property type="protein sequence ID" value="MTD10673.1"/>
    <property type="molecule type" value="Genomic_DNA"/>
</dbReference>
<feature type="transmembrane region" description="Helical" evidence="1">
    <location>
        <begin position="65"/>
        <end position="85"/>
    </location>
</feature>
<keyword evidence="5" id="KW-1185">Reference proteome</keyword>